<proteinExistence type="predicted"/>
<gene>
    <name evidence="1" type="ORF">EV201_0441</name>
</gene>
<organism evidence="1 2">
    <name type="scientific">Ancylomarina subtilis</name>
    <dbReference type="NCBI Taxonomy" id="1639035"/>
    <lineage>
        <taxon>Bacteria</taxon>
        <taxon>Pseudomonadati</taxon>
        <taxon>Bacteroidota</taxon>
        <taxon>Bacteroidia</taxon>
        <taxon>Marinilabiliales</taxon>
        <taxon>Marinifilaceae</taxon>
        <taxon>Ancylomarina</taxon>
    </lineage>
</organism>
<keyword evidence="2" id="KW-1185">Reference proteome</keyword>
<evidence type="ECO:0000313" key="2">
    <source>
        <dbReference type="Proteomes" id="UP000293562"/>
    </source>
</evidence>
<dbReference type="Proteomes" id="UP000293562">
    <property type="component" value="Unassembled WGS sequence"/>
</dbReference>
<sequence length="36" mass="4220">MKLEISDHYALKTVKQAYIFLIFSQMALPVYSKTKL</sequence>
<reference evidence="1 2" key="1">
    <citation type="submission" date="2019-02" db="EMBL/GenBank/DDBJ databases">
        <title>Genomic Encyclopedia of Type Strains, Phase IV (KMG-IV): sequencing the most valuable type-strain genomes for metagenomic binning, comparative biology and taxonomic classification.</title>
        <authorList>
            <person name="Goeker M."/>
        </authorList>
    </citation>
    <scope>NUCLEOTIDE SEQUENCE [LARGE SCALE GENOMIC DNA]</scope>
    <source>
        <strain evidence="1 2">DSM 28825</strain>
    </source>
</reference>
<protein>
    <submittedName>
        <fullName evidence="1">Uncharacterized protein</fullName>
    </submittedName>
</protein>
<comment type="caution">
    <text evidence="1">The sequence shown here is derived from an EMBL/GenBank/DDBJ whole genome shotgun (WGS) entry which is preliminary data.</text>
</comment>
<dbReference type="EMBL" id="SHKN01000001">
    <property type="protein sequence ID" value="RZT95813.1"/>
    <property type="molecule type" value="Genomic_DNA"/>
</dbReference>
<name>A0A4Q7VI78_9BACT</name>
<dbReference type="AlphaFoldDB" id="A0A4Q7VI78"/>
<evidence type="ECO:0000313" key="1">
    <source>
        <dbReference type="EMBL" id="RZT95813.1"/>
    </source>
</evidence>
<accession>A0A4Q7VI78</accession>